<accession>A0AAD8L2P7</accession>
<feature type="region of interest" description="Disordered" evidence="1">
    <location>
        <begin position="271"/>
        <end position="294"/>
    </location>
</feature>
<dbReference type="InterPro" id="IPR037804">
    <property type="entry name" value="SGF73"/>
</dbReference>
<feature type="signal peptide" evidence="2">
    <location>
        <begin position="1"/>
        <end position="19"/>
    </location>
</feature>
<dbReference type="Proteomes" id="UP001229421">
    <property type="component" value="Unassembled WGS sequence"/>
</dbReference>
<reference evidence="3" key="1">
    <citation type="journal article" date="2023" name="bioRxiv">
        <title>Improved chromosome-level genome assembly for marigold (Tagetes erecta).</title>
        <authorList>
            <person name="Jiang F."/>
            <person name="Yuan L."/>
            <person name="Wang S."/>
            <person name="Wang H."/>
            <person name="Xu D."/>
            <person name="Wang A."/>
            <person name="Fan W."/>
        </authorList>
    </citation>
    <scope>NUCLEOTIDE SEQUENCE</scope>
    <source>
        <strain evidence="3">WSJ</strain>
        <tissue evidence="3">Leaf</tissue>
    </source>
</reference>
<gene>
    <name evidence="3" type="ORF">QVD17_13864</name>
</gene>
<dbReference type="PANTHER" id="PTHR47805">
    <property type="entry name" value="SAGA-ASSOCIATED FACTOR 73"/>
    <property type="match status" value="1"/>
</dbReference>
<feature type="chain" id="PRO_5042208169" description="SAGA-associated factor 11" evidence="2">
    <location>
        <begin position="20"/>
        <end position="294"/>
    </location>
</feature>
<evidence type="ECO:0000313" key="3">
    <source>
        <dbReference type="EMBL" id="KAK1430827.1"/>
    </source>
</evidence>
<keyword evidence="2" id="KW-0732">Signal</keyword>
<evidence type="ECO:0008006" key="5">
    <source>
        <dbReference type="Google" id="ProtNLM"/>
    </source>
</evidence>
<feature type="compositionally biased region" description="Polar residues" evidence="1">
    <location>
        <begin position="271"/>
        <end position="282"/>
    </location>
</feature>
<protein>
    <recommendedName>
        <fullName evidence="5">SAGA-associated factor 11</fullName>
    </recommendedName>
</protein>
<evidence type="ECO:0000256" key="1">
    <source>
        <dbReference type="SAM" id="MobiDB-lite"/>
    </source>
</evidence>
<keyword evidence="4" id="KW-1185">Reference proteome</keyword>
<comment type="caution">
    <text evidence="3">The sequence shown here is derived from an EMBL/GenBank/DDBJ whole genome shotgun (WGS) entry which is preliminary data.</text>
</comment>
<name>A0AAD8L2P7_TARER</name>
<evidence type="ECO:0000256" key="2">
    <source>
        <dbReference type="SAM" id="SignalP"/>
    </source>
</evidence>
<feature type="region of interest" description="Disordered" evidence="1">
    <location>
        <begin position="138"/>
        <end position="171"/>
    </location>
</feature>
<dbReference type="PANTHER" id="PTHR47805:SF1">
    <property type="entry name" value="SAGA-ASSOCIATED FACTOR 73"/>
    <property type="match status" value="1"/>
</dbReference>
<evidence type="ECO:0000313" key="4">
    <source>
        <dbReference type="Proteomes" id="UP001229421"/>
    </source>
</evidence>
<sequence>MVLFLLLISLLRHISYLLSHRIPLPRPRQSTRLFECVSMVCFLAKQMTTLLKGGNRSKIMAEDVGCWKLAVQYIQREVKEADEVNLLDEEDMHVFGLRPMVDPLILVSCKNCKKPVRDSQYAKHTEICKSLTSQVDSTANTDVSGKKKPPRKEKKKLQMNNSTRLASVGKPERRAIAKTVASNSYVDEHTQKETLLPAQPKGKEFLNESQARNLKNVDDVNSHKAPTKLNDHHLQTKGMLSVAAPLATKIYYSQRNQRLRSAISHMYYRSSSTQNDHGNMQFSLIDDPLEKDGH</sequence>
<organism evidence="3 4">
    <name type="scientific">Tagetes erecta</name>
    <name type="common">African marigold</name>
    <dbReference type="NCBI Taxonomy" id="13708"/>
    <lineage>
        <taxon>Eukaryota</taxon>
        <taxon>Viridiplantae</taxon>
        <taxon>Streptophyta</taxon>
        <taxon>Embryophyta</taxon>
        <taxon>Tracheophyta</taxon>
        <taxon>Spermatophyta</taxon>
        <taxon>Magnoliopsida</taxon>
        <taxon>eudicotyledons</taxon>
        <taxon>Gunneridae</taxon>
        <taxon>Pentapetalae</taxon>
        <taxon>asterids</taxon>
        <taxon>campanulids</taxon>
        <taxon>Asterales</taxon>
        <taxon>Asteraceae</taxon>
        <taxon>Asteroideae</taxon>
        <taxon>Heliantheae alliance</taxon>
        <taxon>Tageteae</taxon>
        <taxon>Tagetes</taxon>
    </lineage>
</organism>
<dbReference type="GO" id="GO:0000124">
    <property type="term" value="C:SAGA complex"/>
    <property type="evidence" value="ECO:0007669"/>
    <property type="project" value="InterPro"/>
</dbReference>
<proteinExistence type="predicted"/>
<dbReference type="EMBL" id="JAUHHV010000003">
    <property type="protein sequence ID" value="KAK1430827.1"/>
    <property type="molecule type" value="Genomic_DNA"/>
</dbReference>
<feature type="compositionally biased region" description="Basic residues" evidence="1">
    <location>
        <begin position="146"/>
        <end position="157"/>
    </location>
</feature>
<dbReference type="AlphaFoldDB" id="A0AAD8L2P7"/>